<accession>A0AAE3SXV3</accession>
<evidence type="ECO:0000313" key="1">
    <source>
        <dbReference type="EMBL" id="MCX8999504.1"/>
    </source>
</evidence>
<evidence type="ECO:0000313" key="2">
    <source>
        <dbReference type="Proteomes" id="UP001208771"/>
    </source>
</evidence>
<comment type="caution">
    <text evidence="1">The sequence shown here is derived from an EMBL/GenBank/DDBJ whole genome shotgun (WGS) entry which is preliminary data.</text>
</comment>
<sequence length="173" mass="18770">MSSDRRSRTGTFFAALVLTISAGLLSACQVRPLYSEHSATSQALKSIGFSQAEDRVAQEVRNRLIFLTSGGAGEAVNPEYQVDLAVRTRIVGVLVDATSDEARAGRVIVNVTYALKRARTGEIIKNGNRSAIALVDYPEQEFAKIRAIRDAENRAAREAAEFVRMDLAGALVQ</sequence>
<reference evidence="1" key="1">
    <citation type="submission" date="2022-07" db="EMBL/GenBank/DDBJ databases">
        <title>Ectorhizobium quercum gen.nov., sp. nov.</title>
        <authorList>
            <person name="Ma T."/>
            <person name="Li Y."/>
        </authorList>
    </citation>
    <scope>NUCLEOTIDE SEQUENCE</scope>
    <source>
        <strain evidence="1">BDR2-2</strain>
    </source>
</reference>
<dbReference type="RefSeq" id="WP_306413002.1">
    <property type="nucleotide sequence ID" value="NZ_JANFPI010000009.1"/>
</dbReference>
<name>A0AAE3SXV3_9HYPH</name>
<dbReference type="Gene3D" id="3.30.160.150">
    <property type="entry name" value="Lipoprotein like domain"/>
    <property type="match status" value="1"/>
</dbReference>
<keyword evidence="1" id="KW-0449">Lipoprotein</keyword>
<dbReference type="Proteomes" id="UP001208771">
    <property type="component" value="Unassembled WGS sequence"/>
</dbReference>
<protein>
    <submittedName>
        <fullName evidence="1">LPS assembly lipoprotein LptE</fullName>
    </submittedName>
</protein>
<dbReference type="AlphaFoldDB" id="A0AAE3SXV3"/>
<keyword evidence="2" id="KW-1185">Reference proteome</keyword>
<dbReference type="GO" id="GO:0019867">
    <property type="term" value="C:outer membrane"/>
    <property type="evidence" value="ECO:0007669"/>
    <property type="project" value="InterPro"/>
</dbReference>
<proteinExistence type="predicted"/>
<dbReference type="GO" id="GO:0043165">
    <property type="term" value="P:Gram-negative-bacterium-type cell outer membrane assembly"/>
    <property type="evidence" value="ECO:0007669"/>
    <property type="project" value="InterPro"/>
</dbReference>
<organism evidence="1 2">
    <name type="scientific">Ectorhizobium quercum</name>
    <dbReference type="NCBI Taxonomy" id="2965071"/>
    <lineage>
        <taxon>Bacteria</taxon>
        <taxon>Pseudomonadati</taxon>
        <taxon>Pseudomonadota</taxon>
        <taxon>Alphaproteobacteria</taxon>
        <taxon>Hyphomicrobiales</taxon>
        <taxon>Rhizobiaceae</taxon>
        <taxon>Ectorhizobium</taxon>
    </lineage>
</organism>
<dbReference type="PROSITE" id="PS51257">
    <property type="entry name" value="PROKAR_LIPOPROTEIN"/>
    <property type="match status" value="1"/>
</dbReference>
<dbReference type="EMBL" id="JANFPI010000009">
    <property type="protein sequence ID" value="MCX8999504.1"/>
    <property type="molecule type" value="Genomic_DNA"/>
</dbReference>
<gene>
    <name evidence="1" type="primary">lptE</name>
    <name evidence="1" type="ORF">NOF55_20575</name>
</gene>